<sequence length="1760" mass="192209">MSLSTATQGTMAGVKRSRVEAGVEKQRNVLASTTPLATTVEITHGMTSEAAGIYEREHSVLIDSIHDTDALLNSHAFRHKTRRFLFPCVPGAQISGPVEVGVVRLVANDGETLVFTSDAITPLRVPADVGRKSICMGDVVLFQRLREGRTGEGMTEVCEEGNMGMELGGSNVSLIPGIVELLTLDPSALLEAEDWCHAASWNAVAAATWVEKVVSCPPGLAQLSCILSSILGGVGGNPSGRTCVGLEGWYRSLQLPLLLRRLKSLPQIDVSKILHFKRTIFSVLRLYVAILGNTDSILPLPHVLEEIVYQFLSSPLFVDGLSVVLPQMADAVSQSSWVAAQETLLNALRLGLRYIQGDFLFTATVMSVGRELQRQEERRLRVECALSTVLHRITSIWLSESEAASTSSSSSGTALVLQLVEEMRRSGIFRHFIQLVRRKERMAESLDLFDKAHRPPTLQDIKELHGLHKTAVEEAMRAMTQTYTPYLRHESTRFIENALLAAYAELYGPAARAVHDFMKASPSPMCSRKEPEGQPIQRVEVDIHVLRVEQPRIQSSLNLCTMEEVRLNAMFGLPLTVMLYAHREANAFAHLRNVASTFGYILVRLSDQVFVFPVLVCGSTITGAAASCESREVFDDKYTVYGATMYVLSDKDMLPSVLDASAVSGKTSTSVTGEPLPEAFFFYKDLDTQAGSTLCSRGDPLGCSQRRLFPPGTPAVSYILYILHVRSLRTRLEVEEGNVAVPCVGHARGSLGMGSALPRTLLWWTNAGNCGDNVVVPGAGSFEAGSGGTTITGGSCGGWSDVFAQTVSLPGEADQLRRSLDDLSASATLTPPQVECVHTLTALGSGVRALEGAVGSGKTTIIHAASLVRGRVNEALRKEHTPSWHDLIKQSNQSLSSSVSELAGVEELDDLFRADRSSATRDLLEEITNGVVALIEEHVLLSRKLRSCHAPLLLRPRAAMHGPPSQTLCVLGGNVRECEYCPLGSVMQKSYQRSLKAPLAATLNDWLSELHRLGNIVNVLRDVTGRAEEGEWMLFVELLPWIMSTKERNDTISAAMNCGKTWKSFLAEDTWDKESVRDSGAIVDGIYSSESSWGKMATWKNMEPVPGDAFRAVTLPNAARSLCDYGRSEAQGWRAVFGEKQNDLLNFLQHRIMEEAQIIYLFFLDLVHAVAATSEVSRVTVLTATRVTVLEELPLLHVWQPHYLMVDDYDQVEDWAYLTLSPTSVAVLSHQAEPPLRQEQQLAVTVLKALQKELHGTKFSTAAVLTSSLRFKRAELNKAVFLCRNNSPLTVYAPSRCPMQVTGTSTANTNGSYNVATSAVSGEAVANSDGEENSDHRGQPGFSSPSCVELWTHAVTSSVSPSCDGLAAAFVSDRITSVESSLRFSVYCGSALEREAIKEGISLHYANKKDRTGDANALLESVFVLSAIPDAFVEHDEECDIAILCLSGISGLHRSVGDVERRQQLEQLADDQLFVERVEWWLWRAASRARSGFLLVGSRELFHFLQPLQRLERFVLQERERHGYWLPAEVSGAVLALRCPSHASCRQLAMITYADYCGCKVRLIGIQECRSLCLSPYDDCTNPAHACLHACHVPSGLSHICECGPECVANSLHRQCPFPCARTQPCGHVCLRRCSEPCVPCEFIGLQQLTCGQRVVTGVSDSGPTLALMRHFQQVPCGGTPRPCEEIVKVRCPRCGEKISMPCCQLTRRGGFDGIALSEAECAGCVALYNRVAVEFGGREMAVVVSTSDEEGGGASLLPV</sequence>
<organism evidence="1">
    <name type="scientific">Trypanosoma vivax (strain Y486)</name>
    <dbReference type="NCBI Taxonomy" id="1055687"/>
    <lineage>
        <taxon>Eukaryota</taxon>
        <taxon>Discoba</taxon>
        <taxon>Euglenozoa</taxon>
        <taxon>Kinetoplastea</taxon>
        <taxon>Metakinetoplastina</taxon>
        <taxon>Trypanosomatida</taxon>
        <taxon>Trypanosomatidae</taxon>
        <taxon>Trypanosoma</taxon>
        <taxon>Duttonella</taxon>
    </lineage>
</organism>
<protein>
    <submittedName>
        <fullName evidence="1">Uncharacterized protein</fullName>
    </submittedName>
</protein>
<evidence type="ECO:0000313" key="1">
    <source>
        <dbReference type="EMBL" id="CCC52038.1"/>
    </source>
</evidence>
<dbReference type="EMBL" id="HE573026">
    <property type="protein sequence ID" value="CCC52038.1"/>
    <property type="molecule type" value="Genomic_DNA"/>
</dbReference>
<name>G0U829_TRYVY</name>
<reference evidence="1" key="1">
    <citation type="journal article" date="2012" name="Proc. Natl. Acad. Sci. U.S.A.">
        <title>Antigenic diversity is generated by distinct evolutionary mechanisms in African trypanosome species.</title>
        <authorList>
            <person name="Jackson A.P."/>
            <person name="Berry A."/>
            <person name="Aslett M."/>
            <person name="Allison H.C."/>
            <person name="Burton P."/>
            <person name="Vavrova-Anderson J."/>
            <person name="Brown R."/>
            <person name="Browne H."/>
            <person name="Corton N."/>
            <person name="Hauser H."/>
            <person name="Gamble J."/>
            <person name="Gilderthorp R."/>
            <person name="Marcello L."/>
            <person name="McQuillan J."/>
            <person name="Otto T.D."/>
            <person name="Quail M.A."/>
            <person name="Sanders M.J."/>
            <person name="van Tonder A."/>
            <person name="Ginger M.L."/>
            <person name="Field M.C."/>
            <person name="Barry J.D."/>
            <person name="Hertz-Fowler C."/>
            <person name="Berriman M."/>
        </authorList>
    </citation>
    <scope>NUCLEOTIDE SEQUENCE</scope>
    <source>
        <strain evidence="1">Y486</strain>
    </source>
</reference>
<proteinExistence type="predicted"/>
<accession>G0U829</accession>
<gene>
    <name evidence="1" type="ORF">TVY486_1010810</name>
</gene>
<feature type="non-terminal residue" evidence="1">
    <location>
        <position position="1760"/>
    </location>
</feature>